<feature type="transmembrane region" description="Helical" evidence="1">
    <location>
        <begin position="33"/>
        <end position="54"/>
    </location>
</feature>
<keyword evidence="1" id="KW-0472">Membrane</keyword>
<evidence type="ECO:0000313" key="3">
    <source>
        <dbReference type="EMBL" id="SUM42956.1"/>
    </source>
</evidence>
<accession>A0A380FXI0</accession>
<proteinExistence type="predicted"/>
<dbReference type="EMBL" id="UHDO01000001">
    <property type="protein sequence ID" value="SUM42956.1"/>
    <property type="molecule type" value="Genomic_DNA"/>
</dbReference>
<feature type="transmembrane region" description="Helical" evidence="1">
    <location>
        <begin position="60"/>
        <end position="79"/>
    </location>
</feature>
<evidence type="ECO:0000256" key="1">
    <source>
        <dbReference type="SAM" id="Phobius"/>
    </source>
</evidence>
<dbReference type="GeneID" id="48901247"/>
<keyword evidence="1" id="KW-0812">Transmembrane</keyword>
<dbReference type="Pfam" id="PF14145">
    <property type="entry name" value="YrhK"/>
    <property type="match status" value="1"/>
</dbReference>
<evidence type="ECO:0000313" key="4">
    <source>
        <dbReference type="EMBL" id="TGE18209.1"/>
    </source>
</evidence>
<keyword evidence="6" id="KW-1185">Reference proteome</keyword>
<organism evidence="3 5">
    <name type="scientific">Staphylococcus petrasii</name>
    <dbReference type="NCBI Taxonomy" id="1276936"/>
    <lineage>
        <taxon>Bacteria</taxon>
        <taxon>Bacillati</taxon>
        <taxon>Bacillota</taxon>
        <taxon>Bacilli</taxon>
        <taxon>Bacillales</taxon>
        <taxon>Staphylococcaceae</taxon>
        <taxon>Staphylococcus</taxon>
    </lineage>
</organism>
<dbReference type="RefSeq" id="WP_103297910.1">
    <property type="nucleotide sequence ID" value="NZ_AP040368.1"/>
</dbReference>
<name>A0A380FXI0_9STAP</name>
<dbReference type="Proteomes" id="UP000254047">
    <property type="component" value="Unassembled WGS sequence"/>
</dbReference>
<gene>
    <name evidence="4" type="ORF">BJR09_04570</name>
    <name evidence="3" type="ORF">NCTC13830_00480</name>
</gene>
<dbReference type="OrthoDB" id="2135402at2"/>
<feature type="domain" description="YrhK" evidence="2">
    <location>
        <begin position="31"/>
        <end position="84"/>
    </location>
</feature>
<dbReference type="EMBL" id="SRLS01000005">
    <property type="protein sequence ID" value="TGE18209.1"/>
    <property type="molecule type" value="Genomic_DNA"/>
</dbReference>
<reference evidence="4 6" key="2">
    <citation type="submission" date="2019-04" db="EMBL/GenBank/DDBJ databases">
        <title>Genomic characterization of Staphylococcus petrasii strains.</title>
        <authorList>
            <person name="Vrbovska V."/>
            <person name="Kovarovic V."/>
            <person name="Maslanova I."/>
            <person name="Indrakova A."/>
            <person name="Petras P."/>
            <person name="Sedo O."/>
            <person name="Svec P."/>
            <person name="Fisarova L."/>
            <person name="Sedlacek I."/>
            <person name="Doskar J."/>
            <person name="Pantucek R."/>
        </authorList>
    </citation>
    <scope>NUCLEOTIDE SEQUENCE [LARGE SCALE GENOMIC DNA]</scope>
    <source>
        <strain evidence="4 6">P5404</strain>
    </source>
</reference>
<dbReference type="InterPro" id="IPR025424">
    <property type="entry name" value="YrhK_domain"/>
</dbReference>
<evidence type="ECO:0000313" key="6">
    <source>
        <dbReference type="Proteomes" id="UP000297598"/>
    </source>
</evidence>
<sequence length="105" mass="12394">MAGLNKDDVDLHFNTNKFNEDNHAKQISFFYKALYQINDIVLGLIFLVGSFLFFSDTTVFVGTVLFVIGSIQMMIRPLISFIHDLKLSRYYKHKYRELEKEQQHK</sequence>
<protein>
    <recommendedName>
        <fullName evidence="2">YrhK domain-containing protein</fullName>
    </recommendedName>
</protein>
<accession>A0A5F1B2F1</accession>
<keyword evidence="1" id="KW-1133">Transmembrane helix</keyword>
<evidence type="ECO:0000259" key="2">
    <source>
        <dbReference type="Pfam" id="PF14145"/>
    </source>
</evidence>
<reference evidence="3 5" key="1">
    <citation type="submission" date="2018-06" db="EMBL/GenBank/DDBJ databases">
        <authorList>
            <consortium name="Pathogen Informatics"/>
            <person name="Doyle S."/>
        </authorList>
    </citation>
    <scope>NUCLEOTIDE SEQUENCE [LARGE SCALE GENOMIC DNA]</scope>
    <source>
        <strain evidence="3 5">NCTC13830</strain>
    </source>
</reference>
<dbReference type="AlphaFoldDB" id="A0A380FXI0"/>
<evidence type="ECO:0000313" key="5">
    <source>
        <dbReference type="Proteomes" id="UP000254047"/>
    </source>
</evidence>
<dbReference type="Proteomes" id="UP000297598">
    <property type="component" value="Unassembled WGS sequence"/>
</dbReference>